<sequence>MNHNNILKWLSEKQIQLDCYIASKKGFLVDQEILNKKIVAFLVELGEYANEERSFKYWSNKSQAELAIQLDEYIDCLHFLISIGNQINYDFDHFNYQSLNFNNNLDAYFRIVNKLADFINNQTNDNYYQLLNSFLNISEVKNYTQEMIVNAYKIKNEVNFKRQDNNY</sequence>
<dbReference type="Gene3D" id="1.10.4010.10">
    <property type="entry name" value="Type II deoxyuridine triphosphatase"/>
    <property type="match status" value="1"/>
</dbReference>
<dbReference type="EMBL" id="CP003021">
    <property type="protein sequence ID" value="AEM68655.1"/>
    <property type="molecule type" value="Genomic_DNA"/>
</dbReference>
<dbReference type="CDD" id="cd11527">
    <property type="entry name" value="NTP-PPase_dUTPase"/>
    <property type="match status" value="1"/>
</dbReference>
<dbReference type="KEGG" id="mpf:MPUT_0273"/>
<dbReference type="InterPro" id="IPR016947">
    <property type="entry name" value="UCP030140"/>
</dbReference>
<dbReference type="Pfam" id="PF08761">
    <property type="entry name" value="dUTPase_2"/>
    <property type="match status" value="1"/>
</dbReference>
<accession>A0A7U4E9M4</accession>
<evidence type="ECO:0000313" key="1">
    <source>
        <dbReference type="EMBL" id="AEM68655.1"/>
    </source>
</evidence>
<dbReference type="Proteomes" id="UP000008907">
    <property type="component" value="Chromosome"/>
</dbReference>
<dbReference type="PIRSF" id="PIRSF030140">
    <property type="entry name" value="UCP030140"/>
    <property type="match status" value="1"/>
</dbReference>
<reference evidence="1 2" key="1">
    <citation type="journal article" date="2011" name="J. Bacteriol.">
        <title>Genome Sequence of Mycoplasma putrefaciens Type Strain KS1.</title>
        <authorList>
            <person name="Calcutt M.J."/>
            <person name="Foecking M.F."/>
        </authorList>
    </citation>
    <scope>NUCLEOTIDE SEQUENCE [LARGE SCALE GENOMIC DNA]</scope>
    <source>
        <strain evidence="2">ATCC 15718 / NCTC 10155 / C30 KS-1 / KS-1</strain>
    </source>
</reference>
<protein>
    <submittedName>
        <fullName evidence="1">dUTPase family protein</fullName>
    </submittedName>
</protein>
<dbReference type="SUPFAM" id="SSF101386">
    <property type="entry name" value="all-alpha NTP pyrophosphatases"/>
    <property type="match status" value="1"/>
</dbReference>
<dbReference type="RefSeq" id="WP_014035011.1">
    <property type="nucleotide sequence ID" value="NC_015946.1"/>
</dbReference>
<proteinExistence type="predicted"/>
<evidence type="ECO:0000313" key="2">
    <source>
        <dbReference type="Proteomes" id="UP000008907"/>
    </source>
</evidence>
<dbReference type="InterPro" id="IPR014871">
    <property type="entry name" value="dUTPase/dCTP_pyrophosphatase"/>
</dbReference>
<organism evidence="1 2">
    <name type="scientific">Mycoplasma putrefaciens (strain ATCC 15718 / NCTC 10155 / C30 KS-1 / KS-1)</name>
    <dbReference type="NCBI Taxonomy" id="743965"/>
    <lineage>
        <taxon>Bacteria</taxon>
        <taxon>Bacillati</taxon>
        <taxon>Mycoplasmatota</taxon>
        <taxon>Mollicutes</taxon>
        <taxon>Mycoplasmataceae</taxon>
        <taxon>Mycoplasma</taxon>
    </lineage>
</organism>
<gene>
    <name evidence="1" type="ordered locus">MPUT_0273</name>
</gene>
<name>A0A7U4E9M4_MYCPK</name>
<dbReference type="AlphaFoldDB" id="A0A7U4E9M4"/>